<reference evidence="2 3" key="1">
    <citation type="submission" date="2022-09" db="EMBL/GenBank/DDBJ databases">
        <authorList>
            <person name="Palmer J.M."/>
        </authorList>
    </citation>
    <scope>NUCLEOTIDE SEQUENCE [LARGE SCALE GENOMIC DNA]</scope>
    <source>
        <strain evidence="2 3">DSM 7382</strain>
    </source>
</reference>
<keyword evidence="1" id="KW-1133">Transmembrane helix</keyword>
<protein>
    <submittedName>
        <fullName evidence="2">Uncharacterized protein</fullName>
    </submittedName>
</protein>
<organism evidence="2 3">
    <name type="scientific">Cerrena zonata</name>
    <dbReference type="NCBI Taxonomy" id="2478898"/>
    <lineage>
        <taxon>Eukaryota</taxon>
        <taxon>Fungi</taxon>
        <taxon>Dikarya</taxon>
        <taxon>Basidiomycota</taxon>
        <taxon>Agaricomycotina</taxon>
        <taxon>Agaricomycetes</taxon>
        <taxon>Polyporales</taxon>
        <taxon>Cerrenaceae</taxon>
        <taxon>Cerrena</taxon>
    </lineage>
</organism>
<dbReference type="EMBL" id="JASBNA010000009">
    <property type="protein sequence ID" value="KAK7688848.1"/>
    <property type="molecule type" value="Genomic_DNA"/>
</dbReference>
<gene>
    <name evidence="2" type="ORF">QCA50_007537</name>
</gene>
<evidence type="ECO:0000313" key="3">
    <source>
        <dbReference type="Proteomes" id="UP001385951"/>
    </source>
</evidence>
<evidence type="ECO:0000313" key="2">
    <source>
        <dbReference type="EMBL" id="KAK7688848.1"/>
    </source>
</evidence>
<dbReference type="Proteomes" id="UP001385951">
    <property type="component" value="Unassembled WGS sequence"/>
</dbReference>
<proteinExistence type="predicted"/>
<accession>A0AAW0GFF7</accession>
<comment type="caution">
    <text evidence="2">The sequence shown here is derived from an EMBL/GenBank/DDBJ whole genome shotgun (WGS) entry which is preliminary data.</text>
</comment>
<keyword evidence="1" id="KW-0472">Membrane</keyword>
<keyword evidence="3" id="KW-1185">Reference proteome</keyword>
<keyword evidence="1" id="KW-0812">Transmembrane</keyword>
<evidence type="ECO:0000256" key="1">
    <source>
        <dbReference type="SAM" id="Phobius"/>
    </source>
</evidence>
<sequence>MTATSINPNLTSSLDSLPLSDFVPYLLVASASTCGAFIWQTTRYVREASLTRKSHLPFGTFVVTIIKYAPEINITEISLLIAVIIIQCSKFFELRLGLRGVQTLLR</sequence>
<name>A0AAW0GFF7_9APHY</name>
<feature type="transmembrane region" description="Helical" evidence="1">
    <location>
        <begin position="22"/>
        <end position="39"/>
    </location>
</feature>
<dbReference type="AlphaFoldDB" id="A0AAW0GFF7"/>